<protein>
    <submittedName>
        <fullName evidence="3">BofC C-terminal domain-containing protein</fullName>
    </submittedName>
</protein>
<evidence type="ECO:0000313" key="3">
    <source>
        <dbReference type="EMBL" id="MED4401065.1"/>
    </source>
</evidence>
<gene>
    <name evidence="3" type="ORF">P9271_06925</name>
</gene>
<dbReference type="Pfam" id="PF08977">
    <property type="entry name" value="BOFC_N"/>
    <property type="match status" value="1"/>
</dbReference>
<dbReference type="InterPro" id="IPR038117">
    <property type="entry name" value="BofC_C_sf"/>
</dbReference>
<dbReference type="EMBL" id="JARTFS010000005">
    <property type="protein sequence ID" value="MED4401065.1"/>
    <property type="molecule type" value="Genomic_DNA"/>
</dbReference>
<evidence type="ECO:0000313" key="4">
    <source>
        <dbReference type="Proteomes" id="UP001342826"/>
    </source>
</evidence>
<evidence type="ECO:0000259" key="2">
    <source>
        <dbReference type="Pfam" id="PF08977"/>
    </source>
</evidence>
<keyword evidence="4" id="KW-1185">Reference proteome</keyword>
<name>A0ABU6NVY2_9BACI</name>
<evidence type="ECO:0000259" key="1">
    <source>
        <dbReference type="Pfam" id="PF08955"/>
    </source>
</evidence>
<dbReference type="Proteomes" id="UP001342826">
    <property type="component" value="Unassembled WGS sequence"/>
</dbReference>
<comment type="caution">
    <text evidence="3">The sequence shown here is derived from an EMBL/GenBank/DDBJ whole genome shotgun (WGS) entry which is preliminary data.</text>
</comment>
<dbReference type="GeneID" id="301141479"/>
<dbReference type="InterPro" id="IPR038118">
    <property type="entry name" value="BOFC_N_sf"/>
</dbReference>
<feature type="domain" description="Bypass-of-forespore C N-terminal" evidence="2">
    <location>
        <begin position="1"/>
        <end position="51"/>
    </location>
</feature>
<organism evidence="3 4">
    <name type="scientific">Metabacillus fastidiosus</name>
    <dbReference type="NCBI Taxonomy" id="1458"/>
    <lineage>
        <taxon>Bacteria</taxon>
        <taxon>Bacillati</taxon>
        <taxon>Bacillota</taxon>
        <taxon>Bacilli</taxon>
        <taxon>Bacillales</taxon>
        <taxon>Bacillaceae</taxon>
        <taxon>Metabacillus</taxon>
    </lineage>
</organism>
<dbReference type="Gene3D" id="3.10.20.420">
    <property type="entry name" value="Bypass-of-forespore C, N-terminal domain"/>
    <property type="match status" value="1"/>
</dbReference>
<dbReference type="Gene3D" id="3.30.70.1740">
    <property type="entry name" value="Bypass-of-forespore C, C-terminal domain"/>
    <property type="match status" value="1"/>
</dbReference>
<dbReference type="InterPro" id="IPR015071">
    <property type="entry name" value="BOFC_N"/>
</dbReference>
<feature type="domain" description="Bypass of forespore C C-terminal" evidence="1">
    <location>
        <begin position="53"/>
        <end position="127"/>
    </location>
</feature>
<dbReference type="Pfam" id="PF08955">
    <property type="entry name" value="BofC_C"/>
    <property type="match status" value="1"/>
</dbReference>
<sequence length="135" mass="15869">MNVILERVYLDGEVSQEIRQETVRSVESLLNMYKQWKIIDQDEEQIVFQKQVDDISPLLKANGYFGIANDGTLTIFNGNPNETDEIIQSFFQLDVKKLETHKRQELKNGIRIESKDQYFNVIETFKSYTQIKEES</sequence>
<proteinExistence type="predicted"/>
<reference evidence="3 4" key="1">
    <citation type="submission" date="2023-03" db="EMBL/GenBank/DDBJ databases">
        <title>Bacillus Genome Sequencing.</title>
        <authorList>
            <person name="Dunlap C."/>
        </authorList>
    </citation>
    <scope>NUCLEOTIDE SEQUENCE [LARGE SCALE GENOMIC DNA]</scope>
    <source>
        <strain evidence="3 4">NRS-1717</strain>
    </source>
</reference>
<dbReference type="InterPro" id="IPR015050">
    <property type="entry name" value="BofC_C"/>
</dbReference>
<dbReference type="RefSeq" id="WP_082799969.1">
    <property type="nucleotide sequence ID" value="NZ_JARTFS010000005.1"/>
</dbReference>
<accession>A0ABU6NVY2</accession>